<evidence type="ECO:0000259" key="2">
    <source>
        <dbReference type="Pfam" id="PF14745"/>
    </source>
</evidence>
<dbReference type="GO" id="GO:0016197">
    <property type="term" value="P:endosomal transport"/>
    <property type="evidence" value="ECO:0007669"/>
    <property type="project" value="TreeGrafter"/>
</dbReference>
<dbReference type="GO" id="GO:0005768">
    <property type="term" value="C:endosome"/>
    <property type="evidence" value="ECO:0007669"/>
    <property type="project" value="TreeGrafter"/>
</dbReference>
<dbReference type="Pfam" id="PF14745">
    <property type="entry name" value="WASH-4_N"/>
    <property type="match status" value="1"/>
</dbReference>
<feature type="domain" description="WASH complex subunit 7 C-terminal" evidence="3">
    <location>
        <begin position="954"/>
        <end position="1121"/>
    </location>
</feature>
<organism evidence="4">
    <name type="scientific">Clastoptera arizonana</name>
    <name type="common">Arizona spittle bug</name>
    <dbReference type="NCBI Taxonomy" id="38151"/>
    <lineage>
        <taxon>Eukaryota</taxon>
        <taxon>Metazoa</taxon>
        <taxon>Ecdysozoa</taxon>
        <taxon>Arthropoda</taxon>
        <taxon>Hexapoda</taxon>
        <taxon>Insecta</taxon>
        <taxon>Pterygota</taxon>
        <taxon>Neoptera</taxon>
        <taxon>Paraneoptera</taxon>
        <taxon>Hemiptera</taxon>
        <taxon>Auchenorrhyncha</taxon>
        <taxon>Cercopoidea</taxon>
        <taxon>Clastopteridae</taxon>
        <taxon>Clastoptera</taxon>
    </lineage>
</organism>
<proteinExistence type="predicted"/>
<dbReference type="PANTHER" id="PTHR31409">
    <property type="entry name" value="WASH COMPLEX SUBUNIT 4"/>
    <property type="match status" value="1"/>
</dbReference>
<evidence type="ECO:0000313" key="4">
    <source>
        <dbReference type="EMBL" id="JAS06025.1"/>
    </source>
</evidence>
<dbReference type="Pfam" id="PF14746">
    <property type="entry name" value="WASH-7_C"/>
    <property type="match status" value="1"/>
</dbReference>
<sequence length="1136" mass="132358">MYDYSYEDREKNKRQNINKNAAEKVLQRYGLFLEDYGLQLLRIQKSINESFNIFESPVALKLKPKENTSVLELIDTDNKVLNKILIVFTTLCLEVDSLETEGKQKYLNEILYYGEGYEFCSTQEEPQLLISRLLPILQDVIGFIKRCNQVLVHIVQQIAAFYTFSSENPKIFSAADVHLQEVFEHIGKLLTLIITFDEVINSHVTIKDHFSIYQDTVQAAIQDTDKFNMDVNKLINLDKMLMDIEKNLLRGKLFYNSLHLPFEKRIPIKKHAVLADEFSLYIKTSCSRLEMNILANKDVMSSWLKTCATYVLSIYLFGSTDKKLFKYVWEISKKIPCVTIYGSIMWFPDKFLQQYLGHLTKQIVDIKTQEAVDSSRTSFVSQSVQTLTKKVQMFSFQMFSWTVQIEVCLQQDLCNFKSEDMKIMCNLLCEGVQLSSKMQCFLNTLTNLHGALGKPMTKSCVIILCKLVENVKAMQYMYSRHSVVIAKAVHHMIQRFTYQALSIIATVKKNLVQDKRFSEKHVDILSSLVITEKTLNGPPTKQRMLITRLAISLANRQRTFREEELTNLNEALEFLSSIANLDDHLNSATNCDFLYWHRVILPIYFSHLYETKTDLSRVKYVVKAVQDFITDTNPIPESMSVLKTYLDQEVTDYLNTQIIKPACEEIETNLRLQTHSHLQQQKCSLNNIRADPKGLLHTNIVHLFHKYLNFKGHIENYLEHIFYDLTTVALHNWRSYGEMRRLAQHKYKLDTIDDNLPSQTLEQGLDVLEIMRNIHIFVMKYFYNLNNQIFIEHSTNNKNYNTISIKHIANSIRTHGTGIMNTTVNFTYQFLRKKLKIFSEFLYDEHIKSRLLKDQCYFRDNKTQLDSKYPYERADRFNKGIRKLNKGVSDNGLTYLDQFRLLITYIGNALGYVRMIRSGGLHFCSNTVSFIPDLDNIIPLEDMCLEENLSRDCADAAKSLDTIINNMSRSLTEGTEYFKLLVDVFATELRNPKNIHLRNFHIIIPPLTINFVEHLIINKEKMNRKSKTGGAFTDDGFAMGVAYLLKVLDLNHDFDSLHWFQTVNEKYNLEKEAINKQGKIESREDDKLQQTLSLTSKRLDTYQQEFTLLYYSLSSARIFFQKEQITTEEVKKDAKE</sequence>
<feature type="domain" description="WASH complex subunit 7 central" evidence="1">
    <location>
        <begin position="593"/>
        <end position="935"/>
    </location>
</feature>
<dbReference type="InterPro" id="IPR028283">
    <property type="entry name" value="WASH-7_C"/>
</dbReference>
<evidence type="ECO:0000259" key="1">
    <source>
        <dbReference type="Pfam" id="PF14744"/>
    </source>
</evidence>
<feature type="domain" description="WASH complex subunit 4 N-terminal" evidence="2">
    <location>
        <begin position="30"/>
        <end position="591"/>
    </location>
</feature>
<reference evidence="4" key="1">
    <citation type="submission" date="2015-12" db="EMBL/GenBank/DDBJ databases">
        <title>De novo transcriptome assembly of four potential Pierce s Disease insect vectors from Arizona vineyards.</title>
        <authorList>
            <person name="Tassone E.E."/>
        </authorList>
    </citation>
    <scope>NUCLEOTIDE SEQUENCE</scope>
</reference>
<dbReference type="GO" id="GO:0071203">
    <property type="term" value="C:WASH complex"/>
    <property type="evidence" value="ECO:0007669"/>
    <property type="project" value="InterPro"/>
</dbReference>
<dbReference type="InterPro" id="IPR028191">
    <property type="entry name" value="WASH-4_N"/>
</dbReference>
<gene>
    <name evidence="4" type="ORF">g.14795</name>
</gene>
<dbReference type="Pfam" id="PF14744">
    <property type="entry name" value="WASH-7_mid"/>
    <property type="match status" value="1"/>
</dbReference>
<dbReference type="GO" id="GO:0007032">
    <property type="term" value="P:endosome organization"/>
    <property type="evidence" value="ECO:0007669"/>
    <property type="project" value="TreeGrafter"/>
</dbReference>
<dbReference type="EMBL" id="GEDC01031273">
    <property type="protein sequence ID" value="JAS06025.1"/>
    <property type="molecule type" value="Transcribed_RNA"/>
</dbReference>
<dbReference type="InterPro" id="IPR027307">
    <property type="entry name" value="WASH7"/>
</dbReference>
<protein>
    <recommendedName>
        <fullName evidence="5">WASH complex subunit 4</fullName>
    </recommendedName>
</protein>
<dbReference type="PANTHER" id="PTHR31409:SF0">
    <property type="entry name" value="WASH COMPLEX SUBUNIT 4"/>
    <property type="match status" value="1"/>
</dbReference>
<name>A0A1B6BYH2_9HEMI</name>
<accession>A0A1B6BYH2</accession>
<evidence type="ECO:0008006" key="5">
    <source>
        <dbReference type="Google" id="ProtNLM"/>
    </source>
</evidence>
<evidence type="ECO:0000259" key="3">
    <source>
        <dbReference type="Pfam" id="PF14746"/>
    </source>
</evidence>
<dbReference type="InterPro" id="IPR028282">
    <property type="entry name" value="WASH-7_central"/>
</dbReference>
<dbReference type="AlphaFoldDB" id="A0A1B6BYH2"/>